<dbReference type="EMBL" id="CP115965">
    <property type="protein sequence ID" value="WZW98758.1"/>
    <property type="molecule type" value="Genomic_DNA"/>
</dbReference>
<protein>
    <recommendedName>
        <fullName evidence="7">Neutral metalloproteinase</fullName>
        <ecNumber evidence="7">3.4.24.-</ecNumber>
    </recommendedName>
</protein>
<evidence type="ECO:0000256" key="7">
    <source>
        <dbReference type="RuleBase" id="RU366073"/>
    </source>
</evidence>
<proteinExistence type="inferred from homology"/>
<evidence type="ECO:0000313" key="12">
    <source>
        <dbReference type="Proteomes" id="UP001434337"/>
    </source>
</evidence>
<dbReference type="InterPro" id="IPR052759">
    <property type="entry name" value="Metalloprotease_M4"/>
</dbReference>
<evidence type="ECO:0000256" key="1">
    <source>
        <dbReference type="ARBA" id="ARBA00009388"/>
    </source>
</evidence>
<dbReference type="Proteomes" id="UP001434337">
    <property type="component" value="Chromosome"/>
</dbReference>
<dbReference type="Gene3D" id="3.10.170.10">
    <property type="match status" value="1"/>
</dbReference>
<dbReference type="Pfam" id="PF02868">
    <property type="entry name" value="Peptidase_M4_C"/>
    <property type="match status" value="1"/>
</dbReference>
<dbReference type="Pfam" id="PF20242">
    <property type="entry name" value="Emfourin"/>
    <property type="match status" value="1"/>
</dbReference>
<organism evidence="11 12">
    <name type="scientific">Propioniciclava soli</name>
    <dbReference type="NCBI Taxonomy" id="2775081"/>
    <lineage>
        <taxon>Bacteria</taxon>
        <taxon>Bacillati</taxon>
        <taxon>Actinomycetota</taxon>
        <taxon>Actinomycetes</taxon>
        <taxon>Propionibacteriales</taxon>
        <taxon>Propionibacteriaceae</taxon>
        <taxon>Propioniciclava</taxon>
    </lineage>
</organism>
<dbReference type="Gene3D" id="1.10.390.10">
    <property type="entry name" value="Neutral Protease Domain 2"/>
    <property type="match status" value="1"/>
</dbReference>
<keyword evidence="7" id="KW-0964">Secreted</keyword>
<sequence length="474" mass="50550">MTRPPAPTRHVHPVRPRCTIVPPFILARLAETAPEPVAEGARTTLQLDEGLFRRRRGVAPSEDSSERPAMDDGTGPNRSVHDAQNATRLPGVLVRAEGAEPTGDVAVDEAYDGLGATWRLLHDALGRDSLDDNGLGLAASVHYGRNYLNAFWNGSQMVFGDGDGRLFNRFTASLDVIAHELAHGLTEYTAGLNYQGQSGALNEHVSDVFGAVTQQYALDQDADVADWLIGAALLGPDVNGVALRSMAAPGTAYDDPQLGRDPQPATMADYVDTTDDYGGVHINSGIPNKAFHALATRLGGPAWEAPLQIWYDVLTGDIRADCTFATFAHLTLAAARARFGARSVEADAVAAAWASVEVEPAPARQPTRTPAPSTGSDADATTRVVLRRTGGFAGLTRTASVELGDLPDVDAEAWRLLLAEQRLESMASAAPDERPTPDSYSYGVRCDAPATDVTLPEPAVPQDVRELFDRTLEA</sequence>
<evidence type="ECO:0000259" key="9">
    <source>
        <dbReference type="Pfam" id="PF01447"/>
    </source>
</evidence>
<name>A0ABZ3C8D7_9ACTN</name>
<comment type="function">
    <text evidence="7">Extracellular zinc metalloprotease.</text>
</comment>
<comment type="similarity">
    <text evidence="1 7">Belongs to the peptidase M4 family.</text>
</comment>
<reference evidence="11 12" key="1">
    <citation type="journal article" date="2023" name="Environ Microbiome">
        <title>A coral-associated actinobacterium mitigates coral bleaching under heat stress.</title>
        <authorList>
            <person name="Li J."/>
            <person name="Zou Y."/>
            <person name="Li Q."/>
            <person name="Zhang J."/>
            <person name="Bourne D.G."/>
            <person name="Lyu Y."/>
            <person name="Liu C."/>
            <person name="Zhang S."/>
        </authorList>
    </citation>
    <scope>NUCLEOTIDE SEQUENCE [LARGE SCALE GENOMIC DNA]</scope>
    <source>
        <strain evidence="11 12">SCSIO 13291</strain>
    </source>
</reference>
<dbReference type="SUPFAM" id="SSF55486">
    <property type="entry name" value="Metalloproteases ('zincins'), catalytic domain"/>
    <property type="match status" value="1"/>
</dbReference>
<dbReference type="Pfam" id="PF01447">
    <property type="entry name" value="Peptidase_M4"/>
    <property type="match status" value="1"/>
</dbReference>
<dbReference type="PANTHER" id="PTHR43579">
    <property type="match status" value="1"/>
</dbReference>
<dbReference type="InterPro" id="IPR013856">
    <property type="entry name" value="Peptidase_M4_domain"/>
</dbReference>
<feature type="region of interest" description="Disordered" evidence="8">
    <location>
        <begin position="426"/>
        <end position="445"/>
    </location>
</feature>
<dbReference type="InterPro" id="IPR027268">
    <property type="entry name" value="Peptidase_M4/M1_CTD_sf"/>
</dbReference>
<evidence type="ECO:0000256" key="2">
    <source>
        <dbReference type="ARBA" id="ARBA00022670"/>
    </source>
</evidence>
<evidence type="ECO:0000256" key="3">
    <source>
        <dbReference type="ARBA" id="ARBA00022723"/>
    </source>
</evidence>
<dbReference type="PANTHER" id="PTHR43579:SF1">
    <property type="entry name" value="NEUTRAL METALLOPROTEINASE"/>
    <property type="match status" value="1"/>
</dbReference>
<keyword evidence="12" id="KW-1185">Reference proteome</keyword>
<keyword evidence="3" id="KW-0479">Metal-binding</keyword>
<evidence type="ECO:0000256" key="8">
    <source>
        <dbReference type="SAM" id="MobiDB-lite"/>
    </source>
</evidence>
<comment type="subcellular location">
    <subcellularLocation>
        <location evidence="7">Secreted</location>
    </subcellularLocation>
</comment>
<dbReference type="InterPro" id="IPR023612">
    <property type="entry name" value="Peptidase_M4"/>
</dbReference>
<dbReference type="RefSeq" id="WP_232549356.1">
    <property type="nucleotide sequence ID" value="NZ_CP115965.1"/>
</dbReference>
<keyword evidence="2 7" id="KW-0645">Protease</keyword>
<dbReference type="PRINTS" id="PR00730">
    <property type="entry name" value="THERMOLYSIN"/>
</dbReference>
<evidence type="ECO:0000256" key="6">
    <source>
        <dbReference type="ARBA" id="ARBA00023049"/>
    </source>
</evidence>
<keyword evidence="5 7" id="KW-0862">Zinc</keyword>
<dbReference type="EC" id="3.4.24.-" evidence="7"/>
<gene>
    <name evidence="11" type="ORF">PCC79_00690</name>
</gene>
<keyword evidence="4 7" id="KW-0378">Hydrolase</keyword>
<feature type="domain" description="Peptidase M4 C-terminal" evidence="10">
    <location>
        <begin position="190"/>
        <end position="358"/>
    </location>
</feature>
<dbReference type="CDD" id="cd09597">
    <property type="entry name" value="M4_TLP"/>
    <property type="match status" value="1"/>
</dbReference>
<feature type="region of interest" description="Disordered" evidence="8">
    <location>
        <begin position="48"/>
        <end position="88"/>
    </location>
</feature>
<comment type="cofactor">
    <cofactor evidence="7">
        <name>Zn(2+)</name>
        <dbReference type="ChEBI" id="CHEBI:29105"/>
    </cofactor>
</comment>
<accession>A0ABZ3C8D7</accession>
<dbReference type="InterPro" id="IPR001570">
    <property type="entry name" value="Peptidase_M4_C_domain"/>
</dbReference>
<dbReference type="InterPro" id="IPR049457">
    <property type="entry name" value="Emfourin"/>
</dbReference>
<evidence type="ECO:0000256" key="5">
    <source>
        <dbReference type="ARBA" id="ARBA00022833"/>
    </source>
</evidence>
<evidence type="ECO:0000313" key="11">
    <source>
        <dbReference type="EMBL" id="WZW98758.1"/>
    </source>
</evidence>
<evidence type="ECO:0000256" key="4">
    <source>
        <dbReference type="ARBA" id="ARBA00022801"/>
    </source>
</evidence>
<evidence type="ECO:0000259" key="10">
    <source>
        <dbReference type="Pfam" id="PF02868"/>
    </source>
</evidence>
<feature type="domain" description="Peptidase M4" evidence="9">
    <location>
        <begin position="79"/>
        <end position="187"/>
    </location>
</feature>
<keyword evidence="6 7" id="KW-0482">Metalloprotease</keyword>